<dbReference type="InterPro" id="IPR029069">
    <property type="entry name" value="HotDog_dom_sf"/>
</dbReference>
<protein>
    <submittedName>
        <fullName evidence="3">4-hydroxybenzoyl-CoA thioesterase family activone site</fullName>
    </submittedName>
</protein>
<organism evidence="3 4">
    <name type="scientific">Nonlabens tegetincola</name>
    <dbReference type="NCBI Taxonomy" id="323273"/>
    <lineage>
        <taxon>Bacteria</taxon>
        <taxon>Pseudomonadati</taxon>
        <taxon>Bacteroidota</taxon>
        <taxon>Flavobacteriia</taxon>
        <taxon>Flavobacteriales</taxon>
        <taxon>Flavobacteriaceae</taxon>
        <taxon>Nonlabens</taxon>
    </lineage>
</organism>
<evidence type="ECO:0000256" key="2">
    <source>
        <dbReference type="ARBA" id="ARBA00022801"/>
    </source>
</evidence>
<dbReference type="EMBL" id="BBML01000005">
    <property type="protein sequence ID" value="GAK97420.1"/>
    <property type="molecule type" value="Genomic_DNA"/>
</dbReference>
<keyword evidence="4" id="KW-1185">Reference proteome</keyword>
<evidence type="ECO:0000313" key="4">
    <source>
        <dbReference type="Proteomes" id="UP000029221"/>
    </source>
</evidence>
<dbReference type="PIRSF" id="PIRSF003230">
    <property type="entry name" value="YbgC"/>
    <property type="match status" value="1"/>
</dbReference>
<accession>A0A090Q332</accession>
<dbReference type="InterPro" id="IPR050563">
    <property type="entry name" value="4-hydroxybenzoyl-CoA_TE"/>
</dbReference>
<evidence type="ECO:0000256" key="1">
    <source>
        <dbReference type="ARBA" id="ARBA00005953"/>
    </source>
</evidence>
<dbReference type="GO" id="GO:0047617">
    <property type="term" value="F:fatty acyl-CoA hydrolase activity"/>
    <property type="evidence" value="ECO:0007669"/>
    <property type="project" value="TreeGrafter"/>
</dbReference>
<dbReference type="CDD" id="cd00586">
    <property type="entry name" value="4HBT"/>
    <property type="match status" value="1"/>
</dbReference>
<dbReference type="NCBIfam" id="TIGR00051">
    <property type="entry name" value="YbgC/FadM family acyl-CoA thioesterase"/>
    <property type="match status" value="1"/>
</dbReference>
<dbReference type="RefSeq" id="WP_042279025.1">
    <property type="nucleotide sequence ID" value="NZ_BBML01000005.1"/>
</dbReference>
<comment type="caution">
    <text evidence="3">The sequence shown here is derived from an EMBL/GenBank/DDBJ whole genome shotgun (WGS) entry which is preliminary data.</text>
</comment>
<dbReference type="PANTHER" id="PTHR31793">
    <property type="entry name" value="4-HYDROXYBENZOYL-COA THIOESTERASE FAMILY MEMBER"/>
    <property type="match status" value="1"/>
</dbReference>
<dbReference type="PANTHER" id="PTHR31793:SF27">
    <property type="entry name" value="NOVEL THIOESTERASE SUPERFAMILY DOMAIN AND SAPOSIN A-TYPE DOMAIN CONTAINING PROTEIN (0610012H03RIK)"/>
    <property type="match status" value="1"/>
</dbReference>
<gene>
    <name evidence="3" type="ORF">JCM19294_1466</name>
</gene>
<dbReference type="Proteomes" id="UP000029221">
    <property type="component" value="Unassembled WGS sequence"/>
</dbReference>
<keyword evidence="2" id="KW-0378">Hydrolase</keyword>
<dbReference type="Pfam" id="PF13279">
    <property type="entry name" value="4HBT_2"/>
    <property type="match status" value="1"/>
</dbReference>
<dbReference type="InterPro" id="IPR006684">
    <property type="entry name" value="YbgC/YbaW"/>
</dbReference>
<dbReference type="AlphaFoldDB" id="A0A090Q332"/>
<comment type="similarity">
    <text evidence="1">Belongs to the 4-hydroxybenzoyl-CoA thioesterase family.</text>
</comment>
<proteinExistence type="inferred from homology"/>
<dbReference type="eggNOG" id="COG0824">
    <property type="taxonomic scope" value="Bacteria"/>
</dbReference>
<dbReference type="STRING" id="319236.BST91_02290"/>
<sequence>MKSTIIPITPRYAETDQMGVVHHANYLIYLELGRMSWLDTLGFSYDEMEKNGVLLPVYNIDITYRKPIRLNDEIFVKTTIKNIPTTRVEFYYEIIDQNDVLHASANLTLVFTDANSFRPRKPIPEFLEACKKLF</sequence>
<evidence type="ECO:0000313" key="3">
    <source>
        <dbReference type="EMBL" id="GAK97420.1"/>
    </source>
</evidence>
<dbReference type="SUPFAM" id="SSF54637">
    <property type="entry name" value="Thioesterase/thiol ester dehydrase-isomerase"/>
    <property type="match status" value="1"/>
</dbReference>
<dbReference type="Gene3D" id="3.10.129.10">
    <property type="entry name" value="Hotdog Thioesterase"/>
    <property type="match status" value="1"/>
</dbReference>
<reference evidence="3" key="1">
    <citation type="journal article" date="2014" name="Genome Announc.">
        <title>Draft Genome Sequences of Marine Flavobacterium Nonlabens Strains NR17, NR24, NR27, NR32, NR33, and Ara13.</title>
        <authorList>
            <person name="Nakanishi M."/>
            <person name="Meirelles P."/>
            <person name="Suzuki R."/>
            <person name="Takatani N."/>
            <person name="Mino S."/>
            <person name="Suda W."/>
            <person name="Oshima K."/>
            <person name="Hattori M."/>
            <person name="Ohkuma M."/>
            <person name="Hosokawa M."/>
            <person name="Miyashita K."/>
            <person name="Thompson F.L."/>
            <person name="Niwa A."/>
            <person name="Sawabe T."/>
            <person name="Sawabe T."/>
        </authorList>
    </citation>
    <scope>NUCLEOTIDE SEQUENCE [LARGE SCALE GENOMIC DNA]</scope>
    <source>
        <strain evidence="3">JCM 19294</strain>
    </source>
</reference>
<name>A0A090Q332_9FLAO</name>